<dbReference type="AlphaFoldDB" id="A0AA39P4E3"/>
<evidence type="ECO:0000259" key="1">
    <source>
        <dbReference type="PROSITE" id="PS50097"/>
    </source>
</evidence>
<organism evidence="2 3">
    <name type="scientific">Armillaria luteobubalina</name>
    <dbReference type="NCBI Taxonomy" id="153913"/>
    <lineage>
        <taxon>Eukaryota</taxon>
        <taxon>Fungi</taxon>
        <taxon>Dikarya</taxon>
        <taxon>Basidiomycota</taxon>
        <taxon>Agaricomycotina</taxon>
        <taxon>Agaricomycetes</taxon>
        <taxon>Agaricomycetidae</taxon>
        <taxon>Agaricales</taxon>
        <taxon>Marasmiineae</taxon>
        <taxon>Physalacriaceae</taxon>
        <taxon>Armillaria</taxon>
    </lineage>
</organism>
<accession>A0AA39P4E3</accession>
<dbReference type="PROSITE" id="PS50097">
    <property type="entry name" value="BTB"/>
    <property type="match status" value="1"/>
</dbReference>
<protein>
    <recommendedName>
        <fullName evidence="1">BTB domain-containing protein</fullName>
    </recommendedName>
</protein>
<dbReference type="Pfam" id="PF00651">
    <property type="entry name" value="BTB"/>
    <property type="match status" value="1"/>
</dbReference>
<proteinExistence type="predicted"/>
<reference evidence="2" key="1">
    <citation type="submission" date="2023-06" db="EMBL/GenBank/DDBJ databases">
        <authorList>
            <consortium name="Lawrence Berkeley National Laboratory"/>
            <person name="Ahrendt S."/>
            <person name="Sahu N."/>
            <person name="Indic B."/>
            <person name="Wong-Bajracharya J."/>
            <person name="Merenyi Z."/>
            <person name="Ke H.-M."/>
            <person name="Monk M."/>
            <person name="Kocsube S."/>
            <person name="Drula E."/>
            <person name="Lipzen A."/>
            <person name="Balint B."/>
            <person name="Henrissat B."/>
            <person name="Andreopoulos B."/>
            <person name="Martin F.M."/>
            <person name="Harder C.B."/>
            <person name="Rigling D."/>
            <person name="Ford K.L."/>
            <person name="Foster G.D."/>
            <person name="Pangilinan J."/>
            <person name="Papanicolaou A."/>
            <person name="Barry K."/>
            <person name="LaButti K."/>
            <person name="Viragh M."/>
            <person name="Koriabine M."/>
            <person name="Yan M."/>
            <person name="Riley R."/>
            <person name="Champramary S."/>
            <person name="Plett K.L."/>
            <person name="Tsai I.J."/>
            <person name="Slot J."/>
            <person name="Sipos G."/>
            <person name="Plett J."/>
            <person name="Nagy L.G."/>
            <person name="Grigoriev I.V."/>
        </authorList>
    </citation>
    <scope>NUCLEOTIDE SEQUENCE</scope>
    <source>
        <strain evidence="2">HWK02</strain>
    </source>
</reference>
<sequence>MDTTKPPTITIAGPPFNDPSDYTDIVIRTADNVDFFVLKALLSLNSPSSFFHHALKASHHTKERDGLPVLEVKEDSGTFRIILFFCYPYKIPEIENLAQFMKVGMALDKYCIDNALKRFIEAVLASSVITDQPVRVFSVAVANGWRELAETTARNTLAIPLEPEIEFEEFRHINALQHFRLREYHRKCGKVVQDVCLQEVGVEERLLRRTLWSVCAKRSGLEFLECVSDQYRRPNCPRCRKPLPFVIRGDGIWCGWYFAHRWLGDYLDLVAARALQRPRPSIALDEDIILRAITASMSECGDDEWTKIAASQVHLFGKLLAEEMEKRISEVSDTVHL</sequence>
<comment type="caution">
    <text evidence="2">The sequence shown here is derived from an EMBL/GenBank/DDBJ whole genome shotgun (WGS) entry which is preliminary data.</text>
</comment>
<dbReference type="Gene3D" id="3.30.710.10">
    <property type="entry name" value="Potassium Channel Kv1.1, Chain A"/>
    <property type="match status" value="1"/>
</dbReference>
<dbReference type="InterPro" id="IPR011333">
    <property type="entry name" value="SKP1/BTB/POZ_sf"/>
</dbReference>
<dbReference type="Proteomes" id="UP001175228">
    <property type="component" value="Unassembled WGS sequence"/>
</dbReference>
<evidence type="ECO:0000313" key="3">
    <source>
        <dbReference type="Proteomes" id="UP001175228"/>
    </source>
</evidence>
<name>A0AA39P4E3_9AGAR</name>
<feature type="domain" description="BTB" evidence="1">
    <location>
        <begin position="23"/>
        <end position="95"/>
    </location>
</feature>
<dbReference type="EMBL" id="JAUEPU010000118">
    <property type="protein sequence ID" value="KAK0476929.1"/>
    <property type="molecule type" value="Genomic_DNA"/>
</dbReference>
<keyword evidence="3" id="KW-1185">Reference proteome</keyword>
<gene>
    <name evidence="2" type="ORF">EDD18DRAFT_111590</name>
</gene>
<dbReference type="InterPro" id="IPR000210">
    <property type="entry name" value="BTB/POZ_dom"/>
</dbReference>
<evidence type="ECO:0000313" key="2">
    <source>
        <dbReference type="EMBL" id="KAK0476929.1"/>
    </source>
</evidence>